<organism evidence="2 3">
    <name type="scientific">Candidatus Chlamydia sanziniae</name>
    <dbReference type="NCBI Taxonomy" id="1806891"/>
    <lineage>
        <taxon>Bacteria</taxon>
        <taxon>Pseudomonadati</taxon>
        <taxon>Chlamydiota</taxon>
        <taxon>Chlamydiia</taxon>
        <taxon>Chlamydiales</taxon>
        <taxon>Chlamydiaceae</taxon>
        <taxon>Chlamydia/Chlamydophila group</taxon>
        <taxon>Chlamydia</taxon>
    </lineage>
</organism>
<dbReference type="Pfam" id="PF05677">
    <property type="entry name" value="DUF818"/>
    <property type="match status" value="1"/>
</dbReference>
<sequence>MTQVVATEARAVFFDACPKPSLKMFSSKKMQTNWEKKQANPRLYHLLDIIWVIIKLVLAVIFFIPLGIFWVLQKICQNIVLPAAGGVLFESFCKASTSMQERYLNTLLSAHYLIPPQRVILQCDDLKIDALEIRFPNARPDRWMLFSSGNSDCTEHRIILKRHQGSIECIAAQAQANILLFNYPGVMFSQGKVTRENLVKAYRSCVRYLRDEPSGPHARELIAYGYSLGACVQAKALSYEVTNGSDGVRWLIVKDRAPQSLAKTARQWLGNFGFRITKCVGWEIDVTKHSRDLHCPELFIYGRDAEGALIGDGLFSKETCFAAPFLDPEREMLPGKKIPIAEENIAHHMMLSDLTIAHVVTIILNYFETSNNFET</sequence>
<dbReference type="KEGG" id="csaz:Cs308_0188"/>
<keyword evidence="1" id="KW-0472">Membrane</keyword>
<dbReference type="PANTHER" id="PTHR12277">
    <property type="entry name" value="ALPHA/BETA HYDROLASE DOMAIN-CONTAINING PROTEIN"/>
    <property type="match status" value="1"/>
</dbReference>
<evidence type="ECO:0000256" key="1">
    <source>
        <dbReference type="SAM" id="Phobius"/>
    </source>
</evidence>
<dbReference type="Gene3D" id="3.40.50.1820">
    <property type="entry name" value="alpha/beta hydrolase"/>
    <property type="match status" value="1"/>
</dbReference>
<proteinExistence type="predicted"/>
<name>A0A1A9HTP1_9CHLA</name>
<dbReference type="AlphaFoldDB" id="A0A1A9HTP1"/>
<dbReference type="SUPFAM" id="SSF53474">
    <property type="entry name" value="alpha/beta-Hydrolases"/>
    <property type="match status" value="1"/>
</dbReference>
<dbReference type="OrthoDB" id="17303at2"/>
<keyword evidence="1" id="KW-1133">Transmembrane helix</keyword>
<dbReference type="EMBL" id="CP014639">
    <property type="protein sequence ID" value="ANH78359.1"/>
    <property type="molecule type" value="Genomic_DNA"/>
</dbReference>
<accession>A0A1A9HTP1</accession>
<dbReference type="InterPro" id="IPR029058">
    <property type="entry name" value="AB_hydrolase_fold"/>
</dbReference>
<keyword evidence="1" id="KW-0812">Transmembrane</keyword>
<dbReference type="PATRIC" id="fig|1806891.3.peg.182"/>
<dbReference type="PANTHER" id="PTHR12277:SF81">
    <property type="entry name" value="PROTEIN ABHD13"/>
    <property type="match status" value="1"/>
</dbReference>
<dbReference type="InterPro" id="IPR050037">
    <property type="entry name" value="CPn0927-like928-like"/>
</dbReference>
<dbReference type="Proteomes" id="UP000078162">
    <property type="component" value="Chromosome"/>
</dbReference>
<dbReference type="NCBIfam" id="NF042907">
    <property type="entry name" value="CPn0927_CPn0928"/>
    <property type="match status" value="1"/>
</dbReference>
<evidence type="ECO:0000313" key="3">
    <source>
        <dbReference type="Proteomes" id="UP000078162"/>
    </source>
</evidence>
<reference evidence="2 3" key="1">
    <citation type="submission" date="2016-03" db="EMBL/GenBank/DDBJ databases">
        <title>Culture-independent genomics supports pathogen discovery for uncultivable bacteria within the genus Chlamydia.</title>
        <authorList>
            <person name="Taylor-Brown A."/>
            <person name="Bachmann N.L."/>
            <person name="Borel N."/>
            <person name="Polkinghorne A."/>
        </authorList>
    </citation>
    <scope>NUCLEOTIDE SEQUENCE [LARGE SCALE GENOMIC DNA]</scope>
    <source>
        <strain evidence="2 3">2742-308</strain>
    </source>
</reference>
<keyword evidence="3" id="KW-1185">Reference proteome</keyword>
<dbReference type="RefSeq" id="WP_066481465.1">
    <property type="nucleotide sequence ID" value="NZ_CP014639.1"/>
</dbReference>
<gene>
    <name evidence="2" type="ORF">Cs308_0188</name>
</gene>
<dbReference type="InterPro" id="IPR008536">
    <property type="entry name" value="DUF818"/>
</dbReference>
<protein>
    <submittedName>
        <fullName evidence="2">CHLPS 43 kDa protein</fullName>
    </submittedName>
</protein>
<feature type="transmembrane region" description="Helical" evidence="1">
    <location>
        <begin position="46"/>
        <end position="72"/>
    </location>
</feature>
<evidence type="ECO:0000313" key="2">
    <source>
        <dbReference type="EMBL" id="ANH78359.1"/>
    </source>
</evidence>